<feature type="compositionally biased region" description="Low complexity" evidence="1">
    <location>
        <begin position="281"/>
        <end position="314"/>
    </location>
</feature>
<sequence length="383" mass="42289">MYLALSFARWVIDAGVYASIRRLGTMEPPPTPGPRRPAIQIKKEVKEEPEYIYVDETLKVLHFHFGTLRLRGVHRRLLCRFNPLDMWLISQNYWQSGMTHTPHPFLCDLVCRVKLEESDEEVILCYRCATDVTPMRRRCSTDVQPLTGAIAELYRCAAVVLPMCYRCDTEVSPKRRRGLGHVTNLYKYGPLLENLTMFALDAELTTAMPSEKKGPAIKAPPKKKAKPAPKSRKGRGRGKKTSPTPQAPAPLADTAADEPAPRSPTPPHDSFREPSPESRSSRSSSVDSQASAGSNTSVTSTAASTSTVASVSSKAKGKAVTKKNTSSLTLPEENQMVDWLEDPVEHTHDGLQVPGQEEEAVGGPGCPHGKVVQYHFHMVHLCP</sequence>
<evidence type="ECO:0000313" key="3">
    <source>
        <dbReference type="Proteomes" id="UP000770661"/>
    </source>
</evidence>
<protein>
    <submittedName>
        <fullName evidence="2">Uncharacterized protein</fullName>
    </submittedName>
</protein>
<organism evidence="2 3">
    <name type="scientific">Chionoecetes opilio</name>
    <name type="common">Atlantic snow crab</name>
    <name type="synonym">Cancer opilio</name>
    <dbReference type="NCBI Taxonomy" id="41210"/>
    <lineage>
        <taxon>Eukaryota</taxon>
        <taxon>Metazoa</taxon>
        <taxon>Ecdysozoa</taxon>
        <taxon>Arthropoda</taxon>
        <taxon>Crustacea</taxon>
        <taxon>Multicrustacea</taxon>
        <taxon>Malacostraca</taxon>
        <taxon>Eumalacostraca</taxon>
        <taxon>Eucarida</taxon>
        <taxon>Decapoda</taxon>
        <taxon>Pleocyemata</taxon>
        <taxon>Brachyura</taxon>
        <taxon>Eubrachyura</taxon>
        <taxon>Majoidea</taxon>
        <taxon>Majidae</taxon>
        <taxon>Chionoecetes</taxon>
    </lineage>
</organism>
<reference evidence="2" key="1">
    <citation type="submission" date="2020-07" db="EMBL/GenBank/DDBJ databases">
        <title>The High-quality genome of the commercially important snow crab, Chionoecetes opilio.</title>
        <authorList>
            <person name="Jeong J.-H."/>
            <person name="Ryu S."/>
        </authorList>
    </citation>
    <scope>NUCLEOTIDE SEQUENCE</scope>
    <source>
        <strain evidence="2">MADBK_172401_WGS</strain>
        <tissue evidence="2">Digestive gland</tissue>
    </source>
</reference>
<dbReference type="EMBL" id="JACEEZ010025658">
    <property type="protein sequence ID" value="KAG0698759.1"/>
    <property type="molecule type" value="Genomic_DNA"/>
</dbReference>
<dbReference type="Proteomes" id="UP000770661">
    <property type="component" value="Unassembled WGS sequence"/>
</dbReference>
<gene>
    <name evidence="2" type="ORF">GWK47_025978</name>
</gene>
<feature type="compositionally biased region" description="Basic residues" evidence="1">
    <location>
        <begin position="220"/>
        <end position="240"/>
    </location>
</feature>
<feature type="compositionally biased region" description="Basic and acidic residues" evidence="1">
    <location>
        <begin position="269"/>
        <end position="280"/>
    </location>
</feature>
<feature type="region of interest" description="Disordered" evidence="1">
    <location>
        <begin position="209"/>
        <end position="364"/>
    </location>
</feature>
<proteinExistence type="predicted"/>
<accession>A0A8J8WF04</accession>
<name>A0A8J8WF04_CHIOP</name>
<evidence type="ECO:0000313" key="2">
    <source>
        <dbReference type="EMBL" id="KAG0698759.1"/>
    </source>
</evidence>
<keyword evidence="3" id="KW-1185">Reference proteome</keyword>
<comment type="caution">
    <text evidence="2">The sequence shown here is derived from an EMBL/GenBank/DDBJ whole genome shotgun (WGS) entry which is preliminary data.</text>
</comment>
<dbReference type="AlphaFoldDB" id="A0A8J8WF04"/>
<evidence type="ECO:0000256" key="1">
    <source>
        <dbReference type="SAM" id="MobiDB-lite"/>
    </source>
</evidence>